<evidence type="ECO:0000313" key="4">
    <source>
        <dbReference type="Proteomes" id="UP000446658"/>
    </source>
</evidence>
<dbReference type="InterPro" id="IPR007527">
    <property type="entry name" value="Znf_SWIM"/>
</dbReference>
<keyword evidence="4" id="KW-1185">Reference proteome</keyword>
<dbReference type="AlphaFoldDB" id="A0A844GH25"/>
<reference evidence="3 4" key="1">
    <citation type="submission" date="2019-11" db="EMBL/GenBank/DDBJ databases">
        <title>Draft genome sequence of Paludibacterium sp. dN18-1.</title>
        <authorList>
            <person name="Im W.-T."/>
        </authorList>
    </citation>
    <scope>NUCLEOTIDE SEQUENCE [LARGE SCALE GENOMIC DNA]</scope>
    <source>
        <strain evidence="4">dN 18-1</strain>
    </source>
</reference>
<keyword evidence="1" id="KW-0863">Zinc-finger</keyword>
<dbReference type="RefSeq" id="WP_230370928.1">
    <property type="nucleotide sequence ID" value="NZ_WLYX01000001.1"/>
</dbReference>
<evidence type="ECO:0000256" key="1">
    <source>
        <dbReference type="PROSITE-ProRule" id="PRU00325"/>
    </source>
</evidence>
<dbReference type="EMBL" id="WLYX01000001">
    <property type="protein sequence ID" value="MTD33805.1"/>
    <property type="molecule type" value="Genomic_DNA"/>
</dbReference>
<organism evidence="3 4">
    <name type="scientific">Paludibacterium denitrificans</name>
    <dbReference type="NCBI Taxonomy" id="2675226"/>
    <lineage>
        <taxon>Bacteria</taxon>
        <taxon>Pseudomonadati</taxon>
        <taxon>Pseudomonadota</taxon>
        <taxon>Betaproteobacteria</taxon>
        <taxon>Neisseriales</taxon>
        <taxon>Chromobacteriaceae</taxon>
        <taxon>Paludibacterium</taxon>
    </lineage>
</organism>
<evidence type="ECO:0000259" key="2">
    <source>
        <dbReference type="PROSITE" id="PS50966"/>
    </source>
</evidence>
<proteinExistence type="predicted"/>
<feature type="domain" description="SWIM-type" evidence="2">
    <location>
        <begin position="73"/>
        <end position="114"/>
    </location>
</feature>
<sequence>MGLVWAEETAACAASALDQLESAVSAASPVATPGSGLSWVRRRWPRLTDTVNLPPLDVDKQQVPSLVNPPSTYQVDLRALTCSCRQFHGSGIQALPGKKERLCRHLRQAYAERGNVSPLLRTVLLDEVHFNAADPWWLGEVEGVPTAIGWREGDPWVCVYTQSGGWRRGQAMFLRYSFHLDRAQWLEGHQPRQNAKAIRHLLSEWFHDPSLRG</sequence>
<gene>
    <name evidence="3" type="ORF">GKE73_14615</name>
</gene>
<accession>A0A844GH25</accession>
<protein>
    <recommendedName>
        <fullName evidence="2">SWIM-type domain-containing protein</fullName>
    </recommendedName>
</protein>
<keyword evidence="1" id="KW-0479">Metal-binding</keyword>
<comment type="caution">
    <text evidence="3">The sequence shown here is derived from an EMBL/GenBank/DDBJ whole genome shotgun (WGS) entry which is preliminary data.</text>
</comment>
<dbReference type="PROSITE" id="PS50966">
    <property type="entry name" value="ZF_SWIM"/>
    <property type="match status" value="1"/>
</dbReference>
<name>A0A844GH25_9NEIS</name>
<keyword evidence="1" id="KW-0862">Zinc</keyword>
<evidence type="ECO:0000313" key="3">
    <source>
        <dbReference type="EMBL" id="MTD33805.1"/>
    </source>
</evidence>
<dbReference type="GO" id="GO:0008270">
    <property type="term" value="F:zinc ion binding"/>
    <property type="evidence" value="ECO:0007669"/>
    <property type="project" value="UniProtKB-KW"/>
</dbReference>
<dbReference type="Proteomes" id="UP000446658">
    <property type="component" value="Unassembled WGS sequence"/>
</dbReference>